<keyword evidence="2" id="KW-0812">Transmembrane</keyword>
<feature type="compositionally biased region" description="Low complexity" evidence="1">
    <location>
        <begin position="323"/>
        <end position="343"/>
    </location>
</feature>
<feature type="transmembrane region" description="Helical" evidence="2">
    <location>
        <begin position="47"/>
        <end position="65"/>
    </location>
</feature>
<feature type="transmembrane region" description="Helical" evidence="2">
    <location>
        <begin position="96"/>
        <end position="120"/>
    </location>
</feature>
<dbReference type="Proteomes" id="UP000007797">
    <property type="component" value="Unassembled WGS sequence"/>
</dbReference>
<accession>F4PLB9</accession>
<evidence type="ECO:0008006" key="5">
    <source>
        <dbReference type="Google" id="ProtNLM"/>
    </source>
</evidence>
<keyword evidence="2" id="KW-1133">Transmembrane helix</keyword>
<organism evidence="3 4">
    <name type="scientific">Cavenderia fasciculata</name>
    <name type="common">Slime mold</name>
    <name type="synonym">Dictyostelium fasciculatum</name>
    <dbReference type="NCBI Taxonomy" id="261658"/>
    <lineage>
        <taxon>Eukaryota</taxon>
        <taxon>Amoebozoa</taxon>
        <taxon>Evosea</taxon>
        <taxon>Eumycetozoa</taxon>
        <taxon>Dictyostelia</taxon>
        <taxon>Acytosteliales</taxon>
        <taxon>Cavenderiaceae</taxon>
        <taxon>Cavenderia</taxon>
    </lineage>
</organism>
<evidence type="ECO:0000256" key="1">
    <source>
        <dbReference type="SAM" id="MobiDB-lite"/>
    </source>
</evidence>
<name>F4PLB9_CACFS</name>
<keyword evidence="2" id="KW-0472">Membrane</keyword>
<proteinExistence type="predicted"/>
<sequence length="351" mass="39742">MIKVDNNSDLLIHHFTLTLDIKIPFDFFNNQRYDIIGRYGVKLQTNLLLRIAVVCLIIALFWRIIPWYLFLSFSLDILVSIFGIFSSYFRSSISLLIFFIASLIIFLFNFIPIVLINAMVWNSADNVSLIDIIHSTLHLLWFALEVLCLHMAKKQKRYIKIHKSQLAIAQDRTSQFEGDKQKCIPSFTISIDPPSSNHYLPSISSSSNNNSNANIHNATNSYIDPFTTMMEKGYIDPTMDEYYYHIPNNNKRSSSSSSSYNNKSESIGVMMNCRNTISINNYVNSISIIPSSNIIVVNHVHKDVDDDDDLGDNHQHMTFQAKSMSSSSSASMSCGSSSSSSLSSCVMMEIV</sequence>
<feature type="transmembrane region" description="Helical" evidence="2">
    <location>
        <begin position="132"/>
        <end position="152"/>
    </location>
</feature>
<feature type="region of interest" description="Disordered" evidence="1">
    <location>
        <begin position="320"/>
        <end position="343"/>
    </location>
</feature>
<keyword evidence="4" id="KW-1185">Reference proteome</keyword>
<evidence type="ECO:0000313" key="3">
    <source>
        <dbReference type="EMBL" id="EGG23341.1"/>
    </source>
</evidence>
<evidence type="ECO:0000256" key="2">
    <source>
        <dbReference type="SAM" id="Phobius"/>
    </source>
</evidence>
<reference evidence="4" key="1">
    <citation type="journal article" date="2011" name="Genome Res.">
        <title>Phylogeny-wide analysis of social amoeba genomes highlights ancient origins for complex intercellular communication.</title>
        <authorList>
            <person name="Heidel A.J."/>
            <person name="Lawal H.M."/>
            <person name="Felder M."/>
            <person name="Schilde C."/>
            <person name="Helps N.R."/>
            <person name="Tunggal B."/>
            <person name="Rivero F."/>
            <person name="John U."/>
            <person name="Schleicher M."/>
            <person name="Eichinger L."/>
            <person name="Platzer M."/>
            <person name="Noegel A.A."/>
            <person name="Schaap P."/>
            <person name="Gloeckner G."/>
        </authorList>
    </citation>
    <scope>NUCLEOTIDE SEQUENCE [LARGE SCALE GENOMIC DNA]</scope>
    <source>
        <strain evidence="4">SH3</strain>
    </source>
</reference>
<dbReference type="EMBL" id="GL883008">
    <property type="protein sequence ID" value="EGG23341.1"/>
    <property type="molecule type" value="Genomic_DNA"/>
</dbReference>
<protein>
    <recommendedName>
        <fullName evidence="5">Transmembrane protein</fullName>
    </recommendedName>
</protein>
<dbReference type="AlphaFoldDB" id="F4PLB9"/>
<feature type="transmembrane region" description="Helical" evidence="2">
    <location>
        <begin position="71"/>
        <end position="89"/>
    </location>
</feature>
<dbReference type="RefSeq" id="XP_004361192.1">
    <property type="nucleotide sequence ID" value="XM_004361135.1"/>
</dbReference>
<dbReference type="GeneID" id="14875374"/>
<evidence type="ECO:0000313" key="4">
    <source>
        <dbReference type="Proteomes" id="UP000007797"/>
    </source>
</evidence>
<dbReference type="KEGG" id="dfa:DFA_05473"/>
<gene>
    <name evidence="3" type="ORF">DFA_05473</name>
</gene>